<dbReference type="InterPro" id="IPR007486">
    <property type="entry name" value="YebE"/>
</dbReference>
<evidence type="ECO:0000313" key="2">
    <source>
        <dbReference type="Proteomes" id="UP000485880"/>
    </source>
</evidence>
<reference evidence="1 2" key="1">
    <citation type="submission" date="2019-05" db="EMBL/GenBank/DDBJ databases">
        <authorList>
            <person name="Farhan Ul Haque M."/>
        </authorList>
    </citation>
    <scope>NUCLEOTIDE SEQUENCE [LARGE SCALE GENOMIC DNA]</scope>
    <source>
        <strain evidence="1">2</strain>
    </source>
</reference>
<name>A0A8B6M2A1_METTU</name>
<sequence length="288" mass="28676">MFDAKQLLDMLAGGRLGQGGDAAVASINDAIERGKSAASDAAAVARDATTQAANQTASTLSSVLGQAEAQLQGTQAAEYVGKAKTLVEQNPVGTLATLGGLAALMLGTQGGRAATGGLVKLGGLAAIGGIAYKALRNYQEGKPLTQGVPGLEQLTAAPEETAFGAGAHTHDTALLLVRTMVATAAADGDVDAGQRAQIVGELKSGGLDAEAVQFLENEIHHPASAADIAAAVGSSKELALQTYAAAQLVARSAPEKAFLQSLAQALALDPALIAHIDATATALAPPAK</sequence>
<dbReference type="Pfam" id="PF04391">
    <property type="entry name" value="DUF533"/>
    <property type="match status" value="1"/>
</dbReference>
<evidence type="ECO:0008006" key="3">
    <source>
        <dbReference type="Google" id="ProtNLM"/>
    </source>
</evidence>
<proteinExistence type="predicted"/>
<organism evidence="1 2">
    <name type="scientific">Methylocella tundrae</name>
    <dbReference type="NCBI Taxonomy" id="227605"/>
    <lineage>
        <taxon>Bacteria</taxon>
        <taxon>Pseudomonadati</taxon>
        <taxon>Pseudomonadota</taxon>
        <taxon>Alphaproteobacteria</taxon>
        <taxon>Hyphomicrobiales</taxon>
        <taxon>Beijerinckiaceae</taxon>
        <taxon>Methylocella</taxon>
    </lineage>
</organism>
<accession>A0A8B6M2A1</accession>
<dbReference type="SUPFAM" id="SSF158682">
    <property type="entry name" value="TerB-like"/>
    <property type="match status" value="1"/>
</dbReference>
<dbReference type="Proteomes" id="UP000485880">
    <property type="component" value="Unassembled WGS sequence"/>
</dbReference>
<dbReference type="AlphaFoldDB" id="A0A8B6M2A1"/>
<dbReference type="EMBL" id="CABFMQ020000024">
    <property type="protein sequence ID" value="VTZ48966.1"/>
    <property type="molecule type" value="Genomic_DNA"/>
</dbReference>
<dbReference type="RefSeq" id="WP_174511403.1">
    <property type="nucleotide sequence ID" value="NZ_CABFMQ020000024.1"/>
</dbReference>
<gene>
    <name evidence="1" type="ORF">MPC4_120091</name>
</gene>
<dbReference type="InterPro" id="IPR029024">
    <property type="entry name" value="TerB-like"/>
</dbReference>
<protein>
    <recommendedName>
        <fullName evidence="3">Protein YebE</fullName>
    </recommendedName>
</protein>
<comment type="caution">
    <text evidence="1">The sequence shown here is derived from an EMBL/GenBank/DDBJ whole genome shotgun (WGS) entry which is preliminary data.</text>
</comment>
<evidence type="ECO:0000313" key="1">
    <source>
        <dbReference type="EMBL" id="VTZ48966.1"/>
    </source>
</evidence>
<keyword evidence="2" id="KW-1185">Reference proteome</keyword>